<evidence type="ECO:0000256" key="9">
    <source>
        <dbReference type="PROSITE-ProRule" id="PRU00282"/>
    </source>
</evidence>
<evidence type="ECO:0000256" key="8">
    <source>
        <dbReference type="ARBA" id="ARBA00023140"/>
    </source>
</evidence>
<dbReference type="PANTHER" id="PTHR45939:SF5">
    <property type="entry name" value="PEROXISOMAL MEMBRANE PROTEIN PMP34"/>
    <property type="match status" value="1"/>
</dbReference>
<keyword evidence="13" id="KW-1185">Reference proteome</keyword>
<keyword evidence="7 9" id="KW-0472">Membrane</keyword>
<keyword evidence="8" id="KW-0576">Peroxisome</keyword>
<comment type="subcellular location">
    <subcellularLocation>
        <location evidence="1">Peroxisome membrane</location>
        <topology evidence="1">Multi-pass membrane protein</topology>
    </subcellularLocation>
</comment>
<organism evidence="12 13">
    <name type="scientific">Blepharisma stoltei</name>
    <dbReference type="NCBI Taxonomy" id="1481888"/>
    <lineage>
        <taxon>Eukaryota</taxon>
        <taxon>Sar</taxon>
        <taxon>Alveolata</taxon>
        <taxon>Ciliophora</taxon>
        <taxon>Postciliodesmatophora</taxon>
        <taxon>Heterotrichea</taxon>
        <taxon>Heterotrichida</taxon>
        <taxon>Blepharismidae</taxon>
        <taxon>Blepharisma</taxon>
    </lineage>
</organism>
<keyword evidence="5" id="KW-0677">Repeat</keyword>
<evidence type="ECO:0000313" key="12">
    <source>
        <dbReference type="EMBL" id="CAG9317662.1"/>
    </source>
</evidence>
<keyword evidence="6 11" id="KW-1133">Transmembrane helix</keyword>
<evidence type="ECO:0000256" key="6">
    <source>
        <dbReference type="ARBA" id="ARBA00022989"/>
    </source>
</evidence>
<feature type="transmembrane region" description="Helical" evidence="11">
    <location>
        <begin position="183"/>
        <end position="205"/>
    </location>
</feature>
<comment type="similarity">
    <text evidence="2 10">Belongs to the mitochondrial carrier (TC 2.A.29) family.</text>
</comment>
<keyword evidence="4 9" id="KW-0812">Transmembrane</keyword>
<dbReference type="Proteomes" id="UP001162131">
    <property type="component" value="Unassembled WGS sequence"/>
</dbReference>
<dbReference type="PROSITE" id="PS50920">
    <property type="entry name" value="SOLCAR"/>
    <property type="match status" value="3"/>
</dbReference>
<dbReference type="SUPFAM" id="SSF103506">
    <property type="entry name" value="Mitochondrial carrier"/>
    <property type="match status" value="1"/>
</dbReference>
<dbReference type="AlphaFoldDB" id="A0AAU9IS56"/>
<dbReference type="PANTHER" id="PTHR45939">
    <property type="entry name" value="PEROXISOMAL MEMBRANE PROTEIN PMP34-RELATED"/>
    <property type="match status" value="1"/>
</dbReference>
<dbReference type="GO" id="GO:0051724">
    <property type="term" value="F:NAD transmembrane transporter activity"/>
    <property type="evidence" value="ECO:0007669"/>
    <property type="project" value="TreeGrafter"/>
</dbReference>
<accession>A0AAU9IS56</accession>
<dbReference type="GO" id="GO:0015230">
    <property type="term" value="F:FAD transmembrane transporter activity"/>
    <property type="evidence" value="ECO:0007669"/>
    <property type="project" value="TreeGrafter"/>
</dbReference>
<keyword evidence="3 10" id="KW-0813">Transport</keyword>
<comment type="caution">
    <text evidence="12">The sequence shown here is derived from an EMBL/GenBank/DDBJ whole genome shotgun (WGS) entry which is preliminary data.</text>
</comment>
<dbReference type="InterPro" id="IPR052217">
    <property type="entry name" value="Mito/Peroxisomal_Carrier"/>
</dbReference>
<dbReference type="InterPro" id="IPR023395">
    <property type="entry name" value="MCP_dom_sf"/>
</dbReference>
<name>A0AAU9IS56_9CILI</name>
<feature type="transmembrane region" description="Helical" evidence="11">
    <location>
        <begin position="55"/>
        <end position="78"/>
    </location>
</feature>
<gene>
    <name evidence="12" type="ORF">BSTOLATCC_MIC18905</name>
</gene>
<feature type="transmembrane region" description="Helical" evidence="11">
    <location>
        <begin position="99"/>
        <end position="119"/>
    </location>
</feature>
<evidence type="ECO:0000256" key="11">
    <source>
        <dbReference type="SAM" id="Phobius"/>
    </source>
</evidence>
<evidence type="ECO:0000256" key="10">
    <source>
        <dbReference type="RuleBase" id="RU000488"/>
    </source>
</evidence>
<sequence length="281" mass="30949">MNENVLHGISGATSSLVAMALLHPLEALRTRMQSTHSKVDLISFLTELHRKDGLLSLYSGFLSSLIGTTTSYGIYFLCYRAAQRSLIKGKHLLTTLDDILVSLFSSVISVLISTPLWTINTRLMKGQSGGIISLFKKILREEGPQGLFKGMSGSLMLCLNPIIQYAGYEYAKKKLLRNKNASALVFFIFAGISKLLATFVTYPMLTLRTRAQLEVKKNLSIAEVFADLLKNEGIFALYKGLSSKAVQTVLNSAIMLSTHEKLTRLLVKLLAAKIKVGVRST</sequence>
<dbReference type="Gene3D" id="1.50.40.10">
    <property type="entry name" value="Mitochondrial carrier domain"/>
    <property type="match status" value="1"/>
</dbReference>
<reference evidence="12" key="1">
    <citation type="submission" date="2021-09" db="EMBL/GenBank/DDBJ databases">
        <authorList>
            <consortium name="AG Swart"/>
            <person name="Singh M."/>
            <person name="Singh A."/>
            <person name="Seah K."/>
            <person name="Emmerich C."/>
        </authorList>
    </citation>
    <scope>NUCLEOTIDE SEQUENCE</scope>
    <source>
        <strain evidence="12">ATCC30299</strain>
    </source>
</reference>
<evidence type="ECO:0000256" key="3">
    <source>
        <dbReference type="ARBA" id="ARBA00022448"/>
    </source>
</evidence>
<evidence type="ECO:0000256" key="1">
    <source>
        <dbReference type="ARBA" id="ARBA00004585"/>
    </source>
</evidence>
<dbReference type="Pfam" id="PF00153">
    <property type="entry name" value="Mito_carr"/>
    <property type="match status" value="3"/>
</dbReference>
<proteinExistence type="inferred from homology"/>
<feature type="repeat" description="Solcar" evidence="9">
    <location>
        <begin position="181"/>
        <end position="265"/>
    </location>
</feature>
<dbReference type="InterPro" id="IPR018108">
    <property type="entry name" value="MCP_transmembrane"/>
</dbReference>
<evidence type="ECO:0000256" key="5">
    <source>
        <dbReference type="ARBA" id="ARBA00022737"/>
    </source>
</evidence>
<feature type="repeat" description="Solcar" evidence="9">
    <location>
        <begin position="2"/>
        <end position="85"/>
    </location>
</feature>
<evidence type="ECO:0000256" key="4">
    <source>
        <dbReference type="ARBA" id="ARBA00022692"/>
    </source>
</evidence>
<dbReference type="EMBL" id="CAJZBQ010000018">
    <property type="protein sequence ID" value="CAG9317662.1"/>
    <property type="molecule type" value="Genomic_DNA"/>
</dbReference>
<evidence type="ECO:0000256" key="7">
    <source>
        <dbReference type="ARBA" id="ARBA00023136"/>
    </source>
</evidence>
<protein>
    <recommendedName>
        <fullName evidence="14">Peroxisomal membrane protein PMP34</fullName>
    </recommendedName>
</protein>
<feature type="transmembrane region" description="Helical" evidence="11">
    <location>
        <begin position="151"/>
        <end position="171"/>
    </location>
</feature>
<dbReference type="GO" id="GO:0005347">
    <property type="term" value="F:ATP transmembrane transporter activity"/>
    <property type="evidence" value="ECO:0007669"/>
    <property type="project" value="TreeGrafter"/>
</dbReference>
<dbReference type="GO" id="GO:0044610">
    <property type="term" value="F:FMN transmembrane transporter activity"/>
    <property type="evidence" value="ECO:0007669"/>
    <property type="project" value="TreeGrafter"/>
</dbReference>
<feature type="repeat" description="Solcar" evidence="9">
    <location>
        <begin position="93"/>
        <end position="174"/>
    </location>
</feature>
<dbReference type="GO" id="GO:0015228">
    <property type="term" value="F:coenzyme A transmembrane transporter activity"/>
    <property type="evidence" value="ECO:0007669"/>
    <property type="project" value="TreeGrafter"/>
</dbReference>
<evidence type="ECO:0008006" key="14">
    <source>
        <dbReference type="Google" id="ProtNLM"/>
    </source>
</evidence>
<dbReference type="GO" id="GO:0005778">
    <property type="term" value="C:peroxisomal membrane"/>
    <property type="evidence" value="ECO:0007669"/>
    <property type="project" value="UniProtKB-SubCell"/>
</dbReference>
<evidence type="ECO:0000256" key="2">
    <source>
        <dbReference type="ARBA" id="ARBA00006375"/>
    </source>
</evidence>
<dbReference type="GO" id="GO:0080122">
    <property type="term" value="F:AMP transmembrane transporter activity"/>
    <property type="evidence" value="ECO:0007669"/>
    <property type="project" value="TreeGrafter"/>
</dbReference>
<dbReference type="GO" id="GO:0015217">
    <property type="term" value="F:ADP transmembrane transporter activity"/>
    <property type="evidence" value="ECO:0007669"/>
    <property type="project" value="TreeGrafter"/>
</dbReference>
<evidence type="ECO:0000313" key="13">
    <source>
        <dbReference type="Proteomes" id="UP001162131"/>
    </source>
</evidence>